<dbReference type="Pfam" id="PF13472">
    <property type="entry name" value="Lipase_GDSL_2"/>
    <property type="match status" value="1"/>
</dbReference>
<keyword evidence="2" id="KW-0378">Hydrolase</keyword>
<dbReference type="InterPro" id="IPR051532">
    <property type="entry name" value="Ester_Hydrolysis_Enzymes"/>
</dbReference>
<dbReference type="InterPro" id="IPR013830">
    <property type="entry name" value="SGNH_hydro"/>
</dbReference>
<comment type="caution">
    <text evidence="2">The sequence shown here is derived from an EMBL/GenBank/DDBJ whole genome shotgun (WGS) entry which is preliminary data.</text>
</comment>
<feature type="domain" description="SGNH hydrolase-type esterase" evidence="1">
    <location>
        <begin position="87"/>
        <end position="213"/>
    </location>
</feature>
<dbReference type="EMBL" id="JBHRXV010000004">
    <property type="protein sequence ID" value="MFC3712489.1"/>
    <property type="molecule type" value="Genomic_DNA"/>
</dbReference>
<evidence type="ECO:0000313" key="3">
    <source>
        <dbReference type="Proteomes" id="UP001595615"/>
    </source>
</evidence>
<dbReference type="Proteomes" id="UP001595615">
    <property type="component" value="Unassembled WGS sequence"/>
</dbReference>
<dbReference type="PANTHER" id="PTHR30383">
    <property type="entry name" value="THIOESTERASE 1/PROTEASE 1/LYSOPHOSPHOLIPASE L1"/>
    <property type="match status" value="1"/>
</dbReference>
<dbReference type="Gene3D" id="3.40.50.1110">
    <property type="entry name" value="SGNH hydrolase"/>
    <property type="match status" value="1"/>
</dbReference>
<keyword evidence="3" id="KW-1185">Reference proteome</keyword>
<organism evidence="2 3">
    <name type="scientific">Sphingoaurantiacus capsulatus</name>
    <dbReference type="NCBI Taxonomy" id="1771310"/>
    <lineage>
        <taxon>Bacteria</taxon>
        <taxon>Pseudomonadati</taxon>
        <taxon>Pseudomonadota</taxon>
        <taxon>Alphaproteobacteria</taxon>
        <taxon>Sphingomonadales</taxon>
        <taxon>Sphingosinicellaceae</taxon>
        <taxon>Sphingoaurantiacus</taxon>
    </lineage>
</organism>
<reference evidence="3" key="1">
    <citation type="journal article" date="2019" name="Int. J. Syst. Evol. Microbiol.">
        <title>The Global Catalogue of Microorganisms (GCM) 10K type strain sequencing project: providing services to taxonomists for standard genome sequencing and annotation.</title>
        <authorList>
            <consortium name="The Broad Institute Genomics Platform"/>
            <consortium name="The Broad Institute Genome Sequencing Center for Infectious Disease"/>
            <person name="Wu L."/>
            <person name="Ma J."/>
        </authorList>
    </citation>
    <scope>NUCLEOTIDE SEQUENCE [LARGE SCALE GENOMIC DNA]</scope>
    <source>
        <strain evidence="3">KCTC 42644</strain>
    </source>
</reference>
<dbReference type="GO" id="GO:0016787">
    <property type="term" value="F:hydrolase activity"/>
    <property type="evidence" value="ECO:0007669"/>
    <property type="project" value="UniProtKB-KW"/>
</dbReference>
<dbReference type="InterPro" id="IPR036514">
    <property type="entry name" value="SGNH_hydro_sf"/>
</dbReference>
<dbReference type="RefSeq" id="WP_380859448.1">
    <property type="nucleotide sequence ID" value="NZ_JBHRXV010000004.1"/>
</dbReference>
<dbReference type="SUPFAM" id="SSF52266">
    <property type="entry name" value="SGNH hydrolase"/>
    <property type="match status" value="1"/>
</dbReference>
<gene>
    <name evidence="2" type="ORF">ACFOMD_07910</name>
</gene>
<evidence type="ECO:0000259" key="1">
    <source>
        <dbReference type="Pfam" id="PF13472"/>
    </source>
</evidence>
<accession>A0ABV7X8M1</accession>
<proteinExistence type="predicted"/>
<protein>
    <submittedName>
        <fullName evidence="2">SGNH/GDSL hydrolase family protein</fullName>
    </submittedName>
</protein>
<sequence length="233" mass="24982">MTRWLPWLIVAALVAALGAALWRPEAVARRLGFDDRIGEAKRDRWQADMRGQYARLDRSVPAGALLFIGDSHVQGLNAAQVGSCTASFGIGGETARELTARVAELTSLDRAAAVVVQIGTNDVLRGEDDRLADSYYRLLAALPADRPVLLSSLPRTVPGSAHAFQAVRGSGAARAACSRRPNCHFVDLAAAMDEPEKLLEDDGVHLNPAGYALWARVLRETLDKVGVADKSCA</sequence>
<name>A0ABV7X8M1_9SPHN</name>
<evidence type="ECO:0000313" key="2">
    <source>
        <dbReference type="EMBL" id="MFC3712489.1"/>
    </source>
</evidence>